<feature type="chain" id="PRO_5006834187" description="Beta-lactamase-related domain-containing protein" evidence="2">
    <location>
        <begin position="33"/>
        <end position="396"/>
    </location>
</feature>
<evidence type="ECO:0000256" key="2">
    <source>
        <dbReference type="SAM" id="SignalP"/>
    </source>
</evidence>
<evidence type="ECO:0000313" key="5">
    <source>
        <dbReference type="Proteomes" id="UP000065151"/>
    </source>
</evidence>
<dbReference type="EMBL" id="CP013747">
    <property type="protein sequence ID" value="ALV40722.1"/>
    <property type="molecule type" value="Genomic_DNA"/>
</dbReference>
<dbReference type="InterPro" id="IPR001466">
    <property type="entry name" value="Beta-lactam-related"/>
</dbReference>
<dbReference type="KEGG" id="psul:AU252_05690"/>
<reference evidence="4 5" key="1">
    <citation type="submission" date="2015-12" db="EMBL/GenBank/DDBJ databases">
        <authorList>
            <person name="Shamseldin A."/>
            <person name="Moawad H."/>
            <person name="Abd El-Rahim W.M."/>
            <person name="Sadowsky M.J."/>
        </authorList>
    </citation>
    <scope>NUCLEOTIDE SEQUENCE [LARGE SCALE GENOMIC DNA]</scope>
    <source>
        <strain evidence="4 5">Ar51</strain>
    </source>
</reference>
<dbReference type="InterPro" id="IPR050491">
    <property type="entry name" value="AmpC-like"/>
</dbReference>
<proteinExistence type="predicted"/>
<gene>
    <name evidence="4" type="ORF">AU252_05690</name>
</gene>
<keyword evidence="2" id="KW-0732">Signal</keyword>
<accession>A0A0U2X9S0</accession>
<name>A0A0U2X9S0_9MICC</name>
<evidence type="ECO:0000313" key="4">
    <source>
        <dbReference type="EMBL" id="ALV40722.1"/>
    </source>
</evidence>
<dbReference type="Gene3D" id="3.40.710.10">
    <property type="entry name" value="DD-peptidase/beta-lactamase superfamily"/>
    <property type="match status" value="1"/>
</dbReference>
<sequence>MQAAVHGFSSSGLAVAVAAAALVASLAGCTSAPDPPDQQSPTVQSTTAAAATAPAPRAFVGVLEKYSADMRAGGATAVIIQLKSRLGEWSSAEGVRSLETQEPVQLTDQTHIGDITTTMVAVSVMKLVEEGKVQLDDPIQKYLPDFENIIKPPGPITIRSLLSHRSGMPDYWVSPIHIGDGPFTHEQRVSFVAGMPWTGGSGSLYSYSATNYSALALLVEKLRGKDIGAVIHDDNVVPLALQDTVMTGEEPDPQRMLHGYTRTETGELEDKALDPFHNGSPDTGMISTVPELNTYFAALQKGTLLTLQSVQEMHHPKYETFGLGLVRQYDECSNNDYFGHVGVVRGYAALALISSDGSRQVAMAVAREPVPDPVGFEDWRSLEMAEAAVNALNLAC</sequence>
<dbReference type="AlphaFoldDB" id="A0A0U2X9S0"/>
<dbReference type="PANTHER" id="PTHR46825">
    <property type="entry name" value="D-ALANYL-D-ALANINE-CARBOXYPEPTIDASE/ENDOPEPTIDASE AMPH"/>
    <property type="match status" value="1"/>
</dbReference>
<feature type="region of interest" description="Disordered" evidence="1">
    <location>
        <begin position="31"/>
        <end position="50"/>
    </location>
</feature>
<dbReference type="InterPro" id="IPR012338">
    <property type="entry name" value="Beta-lactam/transpept-like"/>
</dbReference>
<dbReference type="Pfam" id="PF00144">
    <property type="entry name" value="Beta-lactamase"/>
    <property type="match status" value="1"/>
</dbReference>
<dbReference type="Proteomes" id="UP000065151">
    <property type="component" value="Chromosome"/>
</dbReference>
<dbReference type="RefSeq" id="WP_058929891.1">
    <property type="nucleotide sequence ID" value="NZ_CP013747.1"/>
</dbReference>
<feature type="signal peptide" evidence="2">
    <location>
        <begin position="1"/>
        <end position="32"/>
    </location>
</feature>
<evidence type="ECO:0000259" key="3">
    <source>
        <dbReference type="Pfam" id="PF00144"/>
    </source>
</evidence>
<protein>
    <recommendedName>
        <fullName evidence="3">Beta-lactamase-related domain-containing protein</fullName>
    </recommendedName>
</protein>
<feature type="domain" description="Beta-lactamase-related" evidence="3">
    <location>
        <begin position="71"/>
        <end position="371"/>
    </location>
</feature>
<dbReference type="PANTHER" id="PTHR46825:SF7">
    <property type="entry name" value="D-ALANYL-D-ALANINE CARBOXYPEPTIDASE"/>
    <property type="match status" value="1"/>
</dbReference>
<dbReference type="SUPFAM" id="SSF56601">
    <property type="entry name" value="beta-lactamase/transpeptidase-like"/>
    <property type="match status" value="1"/>
</dbReference>
<dbReference type="STRING" id="121292.AU252_05690"/>
<organism evidence="4">
    <name type="scientific">Pseudarthrobacter sulfonivorans</name>
    <dbReference type="NCBI Taxonomy" id="121292"/>
    <lineage>
        <taxon>Bacteria</taxon>
        <taxon>Bacillati</taxon>
        <taxon>Actinomycetota</taxon>
        <taxon>Actinomycetes</taxon>
        <taxon>Micrococcales</taxon>
        <taxon>Micrococcaceae</taxon>
        <taxon>Pseudarthrobacter</taxon>
    </lineage>
</organism>
<evidence type="ECO:0000256" key="1">
    <source>
        <dbReference type="SAM" id="MobiDB-lite"/>
    </source>
</evidence>